<evidence type="ECO:0000313" key="6">
    <source>
        <dbReference type="EMBL" id="KFM60601.1"/>
    </source>
</evidence>
<dbReference type="STRING" id="407821.A0A087T662"/>
<evidence type="ECO:0000256" key="2">
    <source>
        <dbReference type="ARBA" id="ARBA00022737"/>
    </source>
</evidence>
<evidence type="ECO:0000256" key="3">
    <source>
        <dbReference type="ARBA" id="ARBA00023157"/>
    </source>
</evidence>
<evidence type="ECO:0000256" key="1">
    <source>
        <dbReference type="ARBA" id="ARBA00022729"/>
    </source>
</evidence>
<evidence type="ECO:0000313" key="7">
    <source>
        <dbReference type="Proteomes" id="UP000054359"/>
    </source>
</evidence>
<dbReference type="SMART" id="SM00408">
    <property type="entry name" value="IGc2"/>
    <property type="match status" value="1"/>
</dbReference>
<protein>
    <submittedName>
        <fullName evidence="6">Down syndrome cell adhesion molecule-like protein Dscam2</fullName>
    </submittedName>
</protein>
<dbReference type="FunFam" id="2.60.40.10:FF:001035">
    <property type="entry name" value="Down syndrome cell adhesion molecule-like protein Dscam2"/>
    <property type="match status" value="1"/>
</dbReference>
<dbReference type="InterPro" id="IPR003599">
    <property type="entry name" value="Ig_sub"/>
</dbReference>
<keyword evidence="4" id="KW-0393">Immunoglobulin domain</keyword>
<reference evidence="6 7" key="1">
    <citation type="submission" date="2013-11" db="EMBL/GenBank/DDBJ databases">
        <title>Genome sequencing of Stegodyphus mimosarum.</title>
        <authorList>
            <person name="Bechsgaard J."/>
        </authorList>
    </citation>
    <scope>NUCLEOTIDE SEQUENCE [LARGE SCALE GENOMIC DNA]</scope>
</reference>
<dbReference type="PANTHER" id="PTHR12231">
    <property type="entry name" value="CTX-RELATED TYPE I TRANSMEMBRANE PROTEIN"/>
    <property type="match status" value="1"/>
</dbReference>
<feature type="non-terminal residue" evidence="6">
    <location>
        <position position="84"/>
    </location>
</feature>
<dbReference type="InterPro" id="IPR003598">
    <property type="entry name" value="Ig_sub2"/>
</dbReference>
<dbReference type="Pfam" id="PF13927">
    <property type="entry name" value="Ig_3"/>
    <property type="match status" value="1"/>
</dbReference>
<evidence type="ECO:0000256" key="4">
    <source>
        <dbReference type="ARBA" id="ARBA00023319"/>
    </source>
</evidence>
<dbReference type="PROSITE" id="PS50835">
    <property type="entry name" value="IG_LIKE"/>
    <property type="match status" value="1"/>
</dbReference>
<feature type="domain" description="Ig-like" evidence="5">
    <location>
        <begin position="1"/>
        <end position="82"/>
    </location>
</feature>
<name>A0A087T662_STEMI</name>
<dbReference type="SUPFAM" id="SSF48726">
    <property type="entry name" value="Immunoglobulin"/>
    <property type="match status" value="1"/>
</dbReference>
<dbReference type="PANTHER" id="PTHR12231:SF253">
    <property type="entry name" value="DPR-INTERACTING PROTEIN ETA, ISOFORM B-RELATED"/>
    <property type="match status" value="1"/>
</dbReference>
<evidence type="ECO:0000259" key="5">
    <source>
        <dbReference type="PROSITE" id="PS50835"/>
    </source>
</evidence>
<dbReference type="EMBL" id="KK113615">
    <property type="protein sequence ID" value="KFM60601.1"/>
    <property type="molecule type" value="Genomic_DNA"/>
</dbReference>
<keyword evidence="7" id="KW-1185">Reference proteome</keyword>
<organism evidence="6 7">
    <name type="scientific">Stegodyphus mimosarum</name>
    <name type="common">African social velvet spider</name>
    <dbReference type="NCBI Taxonomy" id="407821"/>
    <lineage>
        <taxon>Eukaryota</taxon>
        <taxon>Metazoa</taxon>
        <taxon>Ecdysozoa</taxon>
        <taxon>Arthropoda</taxon>
        <taxon>Chelicerata</taxon>
        <taxon>Arachnida</taxon>
        <taxon>Araneae</taxon>
        <taxon>Araneomorphae</taxon>
        <taxon>Entelegynae</taxon>
        <taxon>Eresoidea</taxon>
        <taxon>Eresidae</taxon>
        <taxon>Stegodyphus</taxon>
    </lineage>
</organism>
<dbReference type="InterPro" id="IPR051170">
    <property type="entry name" value="Neural/epithelial_adhesion"/>
</dbReference>
<accession>A0A087T662</accession>
<dbReference type="Proteomes" id="UP000054359">
    <property type="component" value="Unassembled WGS sequence"/>
</dbReference>
<dbReference type="InterPro" id="IPR036179">
    <property type="entry name" value="Ig-like_dom_sf"/>
</dbReference>
<dbReference type="InterPro" id="IPR013783">
    <property type="entry name" value="Ig-like_fold"/>
</dbReference>
<keyword evidence="1" id="KW-0732">Signal</keyword>
<keyword evidence="2" id="KW-0677">Repeat</keyword>
<sequence length="84" mass="9727">MRNITALNGQSVTIHCPVSGYPITKIYWEREGRALPHNHRQRTYPNGTLTIEDVQRSRDEGQYRCIAENNRSRAARRDVSLSIM</sequence>
<gene>
    <name evidence="6" type="ORF">X975_15851</name>
</gene>
<proteinExistence type="predicted"/>
<dbReference type="InterPro" id="IPR007110">
    <property type="entry name" value="Ig-like_dom"/>
</dbReference>
<dbReference type="SMART" id="SM00409">
    <property type="entry name" value="IG"/>
    <property type="match status" value="1"/>
</dbReference>
<dbReference type="Gene3D" id="2.60.40.10">
    <property type="entry name" value="Immunoglobulins"/>
    <property type="match status" value="1"/>
</dbReference>
<keyword evidence="3" id="KW-1015">Disulfide bond</keyword>
<dbReference type="AlphaFoldDB" id="A0A087T662"/>
<dbReference type="OrthoDB" id="5969272at2759"/>